<accession>A0A5C4M8G5</accession>
<feature type="region of interest" description="Disordered" evidence="1">
    <location>
        <begin position="1"/>
        <end position="27"/>
    </location>
</feature>
<dbReference type="Proteomes" id="UP000305546">
    <property type="component" value="Unassembled WGS sequence"/>
</dbReference>
<evidence type="ECO:0000313" key="2">
    <source>
        <dbReference type="EMBL" id="TNC28816.1"/>
    </source>
</evidence>
<feature type="region of interest" description="Disordered" evidence="1">
    <location>
        <begin position="52"/>
        <end position="137"/>
    </location>
</feature>
<gene>
    <name evidence="2" type="ORF">FG385_05655</name>
</gene>
<comment type="caution">
    <text evidence="2">The sequence shown here is derived from an EMBL/GenBank/DDBJ whole genome shotgun (WGS) entry which is preliminary data.</text>
</comment>
<organism evidence="2 3">
    <name type="scientific">Amycolatopsis alkalitolerans</name>
    <dbReference type="NCBI Taxonomy" id="2547244"/>
    <lineage>
        <taxon>Bacteria</taxon>
        <taxon>Bacillati</taxon>
        <taxon>Actinomycetota</taxon>
        <taxon>Actinomycetes</taxon>
        <taxon>Pseudonocardiales</taxon>
        <taxon>Pseudonocardiaceae</taxon>
        <taxon>Amycolatopsis</taxon>
    </lineage>
</organism>
<name>A0A5C4M8G5_9PSEU</name>
<feature type="compositionally biased region" description="Basic and acidic residues" evidence="1">
    <location>
        <begin position="111"/>
        <end position="124"/>
    </location>
</feature>
<protein>
    <submittedName>
        <fullName evidence="2">Uncharacterized protein</fullName>
    </submittedName>
</protein>
<proteinExistence type="predicted"/>
<sequence length="137" mass="15970">MQRLQAKMDGLVREQADRREMLERQGEEIKAKSREYMTKQVQAAERYVQHRRELGRREREAGGWSTEKTLAERNTVMAFGPEDEEREGYRTPEPLSSRSTESIPSPTAAEPAERPRGRHSRNDAFDDDDFSNNSWLD</sequence>
<keyword evidence="3" id="KW-1185">Reference proteome</keyword>
<feature type="compositionally biased region" description="Basic and acidic residues" evidence="1">
    <location>
        <begin position="10"/>
        <end position="27"/>
    </location>
</feature>
<feature type="compositionally biased region" description="Polar residues" evidence="1">
    <location>
        <begin position="94"/>
        <end position="105"/>
    </location>
</feature>
<evidence type="ECO:0000256" key="1">
    <source>
        <dbReference type="SAM" id="MobiDB-lite"/>
    </source>
</evidence>
<dbReference type="EMBL" id="VDFW01000003">
    <property type="protein sequence ID" value="TNC28816.1"/>
    <property type="molecule type" value="Genomic_DNA"/>
</dbReference>
<evidence type="ECO:0000313" key="3">
    <source>
        <dbReference type="Proteomes" id="UP000305546"/>
    </source>
</evidence>
<dbReference type="OrthoDB" id="3629679at2"/>
<reference evidence="2 3" key="1">
    <citation type="submission" date="2019-06" db="EMBL/GenBank/DDBJ databases">
        <title>Amycolatopsis alkalitolerans sp. nov., isolated from Gastrodia elata Blume.</title>
        <authorList>
            <person name="Narsing Rao M.P."/>
            <person name="Li W.J."/>
        </authorList>
    </citation>
    <scope>NUCLEOTIDE SEQUENCE [LARGE SCALE GENOMIC DNA]</scope>
    <source>
        <strain evidence="2 3">SYSUP0005</strain>
    </source>
</reference>
<feature type="compositionally biased region" description="Basic and acidic residues" evidence="1">
    <location>
        <begin position="52"/>
        <end position="61"/>
    </location>
</feature>
<dbReference type="AlphaFoldDB" id="A0A5C4M8G5"/>